<dbReference type="GO" id="GO:0008097">
    <property type="term" value="F:5S rRNA binding"/>
    <property type="evidence" value="ECO:0007669"/>
    <property type="project" value="InterPro"/>
</dbReference>
<evidence type="ECO:0000256" key="1">
    <source>
        <dbReference type="ARBA" id="ARBA00022730"/>
    </source>
</evidence>
<sequence length="234" mass="26340">MEKSKKEKIELNAHKRDILGKKVKKLRAEEKLPANIFGAGFTSQSIWMELGEFKKIYKIAGVTQVVYVTIDKMEYPTIIDTVQKHPITHDLLHVNFKKVNLKQKIETEVPIQFVGESGAVEKKKGDMLTLKDTLLVRALPDAIPSQIEIDISILVEIDDEITLGQLTKSDDFELIEEAETTIVRIVAHKEESIEPDTTAEIPEEEAGVETTEGETPAEEPLESKDESSKESEQE</sequence>
<dbReference type="InterPro" id="IPR020056">
    <property type="entry name" value="Rbsml_bL25/Gln-tRNA_synth_N"/>
</dbReference>
<reference evidence="9 10" key="1">
    <citation type="journal article" date="2016" name="Nat. Commun.">
        <title>Thousands of microbial genomes shed light on interconnected biogeochemical processes in an aquifer system.</title>
        <authorList>
            <person name="Anantharaman K."/>
            <person name="Brown C.T."/>
            <person name="Hug L.A."/>
            <person name="Sharon I."/>
            <person name="Castelle C.J."/>
            <person name="Probst A.J."/>
            <person name="Thomas B.C."/>
            <person name="Singh A."/>
            <person name="Wilkins M.J."/>
            <person name="Karaoz U."/>
            <person name="Brodie E.L."/>
            <person name="Williams K.H."/>
            <person name="Hubbard S.S."/>
            <person name="Banfield J.F."/>
        </authorList>
    </citation>
    <scope>NUCLEOTIDE SEQUENCE [LARGE SCALE GENOMIC DNA]</scope>
</reference>
<feature type="domain" description="Large ribosomal subunit protein bL25 L25" evidence="7">
    <location>
        <begin position="11"/>
        <end position="96"/>
    </location>
</feature>
<organism evidence="9 10">
    <name type="scientific">Candidatus Roizmanbacteria bacterium RIFCSPHIGHO2_01_FULL_39_12b</name>
    <dbReference type="NCBI Taxonomy" id="1802030"/>
    <lineage>
        <taxon>Bacteria</taxon>
        <taxon>Candidatus Roizmaniibacteriota</taxon>
    </lineage>
</organism>
<dbReference type="InterPro" id="IPR011035">
    <property type="entry name" value="Ribosomal_bL25/Gln-tRNA_synth"/>
</dbReference>
<dbReference type="InterPro" id="IPR037121">
    <property type="entry name" value="Ribosomal_bL25_C"/>
</dbReference>
<dbReference type="NCBIfam" id="TIGR00731">
    <property type="entry name" value="bL25_bact_ctc"/>
    <property type="match status" value="1"/>
</dbReference>
<evidence type="ECO:0000256" key="5">
    <source>
        <dbReference type="HAMAP-Rule" id="MF_01334"/>
    </source>
</evidence>
<gene>
    <name evidence="5" type="primary">rplY</name>
    <name evidence="5" type="synonym">ctc</name>
    <name evidence="9" type="ORF">A2690_04790</name>
</gene>
<keyword evidence="3 5" id="KW-0689">Ribosomal protein</keyword>
<dbReference type="HAMAP" id="MF_01334">
    <property type="entry name" value="Ribosomal_bL25_CTC"/>
    <property type="match status" value="1"/>
</dbReference>
<protein>
    <recommendedName>
        <fullName evidence="5">Large ribosomal subunit protein bL25</fullName>
    </recommendedName>
    <alternativeName>
        <fullName evidence="5">General stress protein CTC</fullName>
    </alternativeName>
</protein>
<dbReference type="PANTHER" id="PTHR33284">
    <property type="entry name" value="RIBOSOMAL PROTEIN L25/GLN-TRNA SYNTHETASE, ANTI-CODON-BINDING DOMAIN-CONTAINING PROTEIN"/>
    <property type="match status" value="1"/>
</dbReference>
<keyword evidence="2 5" id="KW-0694">RNA-binding</keyword>
<comment type="subunit">
    <text evidence="5">Part of the 50S ribosomal subunit; part of the 5S rRNA/L5/L18/L25 subcomplex. Contacts the 5S rRNA. Binds to the 5S rRNA independently of L5 and L18.</text>
</comment>
<dbReference type="PANTHER" id="PTHR33284:SF1">
    <property type="entry name" value="RIBOSOMAL PROTEIN L25_GLN-TRNA SYNTHETASE, ANTI-CODON-BINDING DOMAIN-CONTAINING PROTEIN"/>
    <property type="match status" value="1"/>
</dbReference>
<keyword evidence="4 5" id="KW-0687">Ribonucleoprotein</keyword>
<accession>A0A1F7GDY5</accession>
<feature type="compositionally biased region" description="Acidic residues" evidence="6">
    <location>
        <begin position="201"/>
        <end position="220"/>
    </location>
</feature>
<feature type="domain" description="Large ribosomal subunit protein bL25 beta" evidence="8">
    <location>
        <begin position="104"/>
        <end position="188"/>
    </location>
</feature>
<dbReference type="InterPro" id="IPR020930">
    <property type="entry name" value="Ribosomal_uL5_bac-type"/>
</dbReference>
<dbReference type="SUPFAM" id="SSF50715">
    <property type="entry name" value="Ribosomal protein L25-like"/>
    <property type="match status" value="1"/>
</dbReference>
<evidence type="ECO:0000256" key="3">
    <source>
        <dbReference type="ARBA" id="ARBA00022980"/>
    </source>
</evidence>
<dbReference type="Gene3D" id="2.170.120.20">
    <property type="entry name" value="Ribosomal protein L25, beta domain"/>
    <property type="match status" value="1"/>
</dbReference>
<comment type="caution">
    <text evidence="9">The sequence shown here is derived from an EMBL/GenBank/DDBJ whole genome shotgun (WGS) entry which is preliminary data.</text>
</comment>
<feature type="compositionally biased region" description="Basic and acidic residues" evidence="6">
    <location>
        <begin position="221"/>
        <end position="234"/>
    </location>
</feature>
<dbReference type="Gene3D" id="2.40.240.10">
    <property type="entry name" value="Ribosomal Protein L25, Chain P"/>
    <property type="match status" value="1"/>
</dbReference>
<keyword evidence="1 5" id="KW-0699">rRNA-binding</keyword>
<evidence type="ECO:0000256" key="4">
    <source>
        <dbReference type="ARBA" id="ARBA00023274"/>
    </source>
</evidence>
<dbReference type="Proteomes" id="UP000178372">
    <property type="component" value="Unassembled WGS sequence"/>
</dbReference>
<dbReference type="GO" id="GO:0022625">
    <property type="term" value="C:cytosolic large ribosomal subunit"/>
    <property type="evidence" value="ECO:0007669"/>
    <property type="project" value="TreeGrafter"/>
</dbReference>
<evidence type="ECO:0000313" key="9">
    <source>
        <dbReference type="EMBL" id="OGK17063.1"/>
    </source>
</evidence>
<dbReference type="GO" id="GO:0006412">
    <property type="term" value="P:translation"/>
    <property type="evidence" value="ECO:0007669"/>
    <property type="project" value="UniProtKB-UniRule"/>
</dbReference>
<comment type="similarity">
    <text evidence="5">Belongs to the bacterial ribosomal protein bL25 family. CTC subfamily.</text>
</comment>
<comment type="function">
    <text evidence="5">This is one of the proteins that binds to the 5S RNA in the ribosome where it forms part of the central protuberance.</text>
</comment>
<dbReference type="InterPro" id="IPR020057">
    <property type="entry name" value="Ribosomal_bL25_b-dom"/>
</dbReference>
<proteinExistence type="inferred from homology"/>
<feature type="region of interest" description="Disordered" evidence="6">
    <location>
        <begin position="188"/>
        <end position="234"/>
    </location>
</feature>
<dbReference type="GO" id="GO:0003735">
    <property type="term" value="F:structural constituent of ribosome"/>
    <property type="evidence" value="ECO:0007669"/>
    <property type="project" value="InterPro"/>
</dbReference>
<evidence type="ECO:0000256" key="2">
    <source>
        <dbReference type="ARBA" id="ARBA00022884"/>
    </source>
</evidence>
<dbReference type="InterPro" id="IPR029751">
    <property type="entry name" value="Ribosomal_L25_dom"/>
</dbReference>
<evidence type="ECO:0000256" key="6">
    <source>
        <dbReference type="SAM" id="MobiDB-lite"/>
    </source>
</evidence>
<dbReference type="Pfam" id="PF14693">
    <property type="entry name" value="Ribosomal_TL5_C"/>
    <property type="match status" value="1"/>
</dbReference>
<dbReference type="AlphaFoldDB" id="A0A1F7GDY5"/>
<dbReference type="Pfam" id="PF01386">
    <property type="entry name" value="Ribosomal_L25p"/>
    <property type="match status" value="1"/>
</dbReference>
<name>A0A1F7GDY5_9BACT</name>
<evidence type="ECO:0000259" key="8">
    <source>
        <dbReference type="Pfam" id="PF14693"/>
    </source>
</evidence>
<evidence type="ECO:0000313" key="10">
    <source>
        <dbReference type="Proteomes" id="UP000178372"/>
    </source>
</evidence>
<dbReference type="CDD" id="cd00495">
    <property type="entry name" value="Ribosomal_L25_TL5_CTC"/>
    <property type="match status" value="1"/>
</dbReference>
<dbReference type="EMBL" id="MFZF01000006">
    <property type="protein sequence ID" value="OGK17063.1"/>
    <property type="molecule type" value="Genomic_DNA"/>
</dbReference>
<evidence type="ECO:0000259" key="7">
    <source>
        <dbReference type="Pfam" id="PF01386"/>
    </source>
</evidence>
<dbReference type="InterPro" id="IPR001021">
    <property type="entry name" value="Ribosomal_bL25_long"/>
</dbReference>